<dbReference type="Proteomes" id="UP000638648">
    <property type="component" value="Unassembled WGS sequence"/>
</dbReference>
<comment type="caution">
    <text evidence="1">The sequence shown here is derived from an EMBL/GenBank/DDBJ whole genome shotgun (WGS) entry which is preliminary data.</text>
</comment>
<gene>
    <name evidence="1" type="ORF">HEB94_006623</name>
</gene>
<accession>A0A927N797</accession>
<dbReference type="Pfam" id="PF02575">
    <property type="entry name" value="YbaB_DNA_bd"/>
    <property type="match status" value="1"/>
</dbReference>
<dbReference type="SUPFAM" id="SSF82607">
    <property type="entry name" value="YbaB-like"/>
    <property type="match status" value="1"/>
</dbReference>
<reference evidence="1" key="1">
    <citation type="submission" date="2020-10" db="EMBL/GenBank/DDBJ databases">
        <title>Sequencing the genomes of 1000 actinobacteria strains.</title>
        <authorList>
            <person name="Klenk H.-P."/>
        </authorList>
    </citation>
    <scope>NUCLEOTIDE SEQUENCE</scope>
    <source>
        <strain evidence="1">DSM 45354</strain>
    </source>
</reference>
<evidence type="ECO:0000313" key="2">
    <source>
        <dbReference type="Proteomes" id="UP000638648"/>
    </source>
</evidence>
<dbReference type="InterPro" id="IPR036894">
    <property type="entry name" value="YbaB-like_sf"/>
</dbReference>
<evidence type="ECO:0000313" key="1">
    <source>
        <dbReference type="EMBL" id="MBE1609775.1"/>
    </source>
</evidence>
<dbReference type="Gene3D" id="3.30.1310.10">
    <property type="entry name" value="Nucleoid-associated protein YbaB-like domain"/>
    <property type="match status" value="1"/>
</dbReference>
<protein>
    <submittedName>
        <fullName evidence="1">DNA-binding protein YbaB</fullName>
    </submittedName>
</protein>
<dbReference type="RefSeq" id="WP_192753300.1">
    <property type="nucleotide sequence ID" value="NZ_BAABJL010000181.1"/>
</dbReference>
<dbReference type="AlphaFoldDB" id="A0A927N797"/>
<dbReference type="InterPro" id="IPR004401">
    <property type="entry name" value="YbaB/EbfC"/>
</dbReference>
<keyword evidence="2" id="KW-1185">Reference proteome</keyword>
<organism evidence="1 2">
    <name type="scientific">Actinopolymorpha pittospori</name>
    <dbReference type="NCBI Taxonomy" id="648752"/>
    <lineage>
        <taxon>Bacteria</taxon>
        <taxon>Bacillati</taxon>
        <taxon>Actinomycetota</taxon>
        <taxon>Actinomycetes</taxon>
        <taxon>Propionibacteriales</taxon>
        <taxon>Actinopolymorphaceae</taxon>
        <taxon>Actinopolymorpha</taxon>
    </lineage>
</organism>
<name>A0A927N797_9ACTN</name>
<sequence>MTHFGIPEIDERLAGLMGMVDRMSELQSRMQEMTATATDADGRIEVAVDASGRVSALRIDPRAMRSASEDLAEAIKTAVSQAQDSLKGQMDGLMAEMAGSTGVDIDAVMASPGSLQELAVELGRVARAGSTVEEVQAALTEMTRRTTGLNT</sequence>
<dbReference type="GO" id="GO:0003677">
    <property type="term" value="F:DNA binding"/>
    <property type="evidence" value="ECO:0007669"/>
    <property type="project" value="UniProtKB-KW"/>
</dbReference>
<dbReference type="EMBL" id="JADBEM010000001">
    <property type="protein sequence ID" value="MBE1609775.1"/>
    <property type="molecule type" value="Genomic_DNA"/>
</dbReference>
<proteinExistence type="predicted"/>
<keyword evidence="1" id="KW-0238">DNA-binding</keyword>